<feature type="domain" description="C2H2-type" evidence="13">
    <location>
        <begin position="545"/>
        <end position="572"/>
    </location>
</feature>
<dbReference type="PROSITE" id="PS51915">
    <property type="entry name" value="ZAD"/>
    <property type="match status" value="1"/>
</dbReference>
<evidence type="ECO:0000256" key="3">
    <source>
        <dbReference type="ARBA" id="ARBA00022723"/>
    </source>
</evidence>
<evidence type="ECO:0000256" key="9">
    <source>
        <dbReference type="ARBA" id="ARBA00023242"/>
    </source>
</evidence>
<dbReference type="GO" id="GO:0005634">
    <property type="term" value="C:nucleus"/>
    <property type="evidence" value="ECO:0007669"/>
    <property type="project" value="UniProtKB-SubCell"/>
</dbReference>
<accession>A0ABD0S4W1</accession>
<sequence>MDLNLINSDDDLKIDFDIPKPICRCCLTTDRRMNDVVNYDGYFRELAGINVMQSDGLPQWICWECGSLLQKAVRFKFKMLRAHNLLYEYLTRCAPFPIDALDPELSKYTSPQLSETNTLAFEMGGRSKAGFHEELQHEKQNPNDADFNLEALPIDSKVDDLVKAEVDFGVDYDDDITLDEYRPDENKLTDEDIKQLLEDTSTLEPKEEAEVKKKKKTKKKEEKVKKKKKNSEETIEEASEPKTSIRRTIELDPTKIRVITLNPQEQIKQREEESKSGFVFPFQCHLCYKGFNYEAKLDNHMKKHSPSRGTFECKLCHMFLPTAYSFGVHNLIHTRRYECMECGRRMTDRASIVDHYRTQHEGLMNTYKCDICGKVSTNNKTHRGHMRNHHSGDRPKCDQCGKSFVNKDALAEHLLIHQGVKNYECPTCGKRFRTRAQIKHHQLKHTDIKDYYCVECDVRFKSSHSLRQHLQKSLKHKDKQNFKFPCSRCEKRFETEAALRSHTLIQHEGVRGHRCTQCPAALASRSSLLKHIHSVHRGLKPPPRHVCDTCGKAFRGKSVLTNHVRTHTGEKPFACTQCGRGFSQRTAMRTHMKLVHMKIRRRAKVDPEPEPMESKEQVFPKQEWSRPPPPCDLYFHAAA</sequence>
<dbReference type="Pfam" id="PF12171">
    <property type="entry name" value="zf-C2H2_jaz"/>
    <property type="match status" value="1"/>
</dbReference>
<dbReference type="Pfam" id="PF13912">
    <property type="entry name" value="zf-C2H2_6"/>
    <property type="match status" value="1"/>
</dbReference>
<dbReference type="FunFam" id="3.30.160.60:FF:002343">
    <property type="entry name" value="Zinc finger protein 33A"/>
    <property type="match status" value="1"/>
</dbReference>
<feature type="region of interest" description="Disordered" evidence="12">
    <location>
        <begin position="605"/>
        <end position="626"/>
    </location>
</feature>
<name>A0ABD0S4W1_LOXSC</name>
<keyword evidence="8" id="KW-0804">Transcription</keyword>
<dbReference type="PANTHER" id="PTHR24399:SF70">
    <property type="entry name" value="C2H2-TYPE DOMAIN-CONTAINING PROTEIN"/>
    <property type="match status" value="1"/>
</dbReference>
<keyword evidence="6 11" id="KW-0862">Zinc</keyword>
<evidence type="ECO:0000256" key="12">
    <source>
        <dbReference type="SAM" id="MobiDB-lite"/>
    </source>
</evidence>
<dbReference type="Gene3D" id="3.30.160.60">
    <property type="entry name" value="Classic Zinc Finger"/>
    <property type="match status" value="7"/>
</dbReference>
<feature type="domain" description="C2H2-type" evidence="13">
    <location>
        <begin position="451"/>
        <end position="481"/>
    </location>
</feature>
<reference evidence="15 16" key="1">
    <citation type="submission" date="2024-06" db="EMBL/GenBank/DDBJ databases">
        <title>A chromosome-level genome assembly of beet webworm, Loxostege sticticalis.</title>
        <authorList>
            <person name="Zhang Y."/>
        </authorList>
    </citation>
    <scope>NUCLEOTIDE SEQUENCE [LARGE SCALE GENOMIC DNA]</scope>
    <source>
        <strain evidence="15">AQ028</strain>
        <tissue evidence="15">Male pupae</tissue>
    </source>
</reference>
<dbReference type="Pfam" id="PF00096">
    <property type="entry name" value="zf-C2H2"/>
    <property type="match status" value="3"/>
</dbReference>
<dbReference type="AlphaFoldDB" id="A0ABD0S4W1"/>
<feature type="domain" description="C2H2-type" evidence="13">
    <location>
        <begin position="573"/>
        <end position="601"/>
    </location>
</feature>
<dbReference type="FunFam" id="3.30.160.60:FF:001498">
    <property type="entry name" value="Zinc finger protein 404"/>
    <property type="match status" value="1"/>
</dbReference>
<dbReference type="InterPro" id="IPR022755">
    <property type="entry name" value="Znf_C2H2_jaz"/>
</dbReference>
<dbReference type="SUPFAM" id="SSF57716">
    <property type="entry name" value="Glucocorticoid receptor-like (DNA-binding domain)"/>
    <property type="match status" value="1"/>
</dbReference>
<feature type="domain" description="C2H2-type" evidence="13">
    <location>
        <begin position="282"/>
        <end position="309"/>
    </location>
</feature>
<evidence type="ECO:0000256" key="10">
    <source>
        <dbReference type="PROSITE-ProRule" id="PRU00042"/>
    </source>
</evidence>
<dbReference type="InterPro" id="IPR013087">
    <property type="entry name" value="Znf_C2H2_type"/>
</dbReference>
<dbReference type="SUPFAM" id="SSF57667">
    <property type="entry name" value="beta-beta-alpha zinc fingers"/>
    <property type="match status" value="7"/>
</dbReference>
<feature type="binding site" evidence="11">
    <location>
        <position position="65"/>
    </location>
    <ligand>
        <name>Zn(2+)</name>
        <dbReference type="ChEBI" id="CHEBI:29105"/>
    </ligand>
</feature>
<feature type="region of interest" description="Disordered" evidence="12">
    <location>
        <begin position="198"/>
        <end position="246"/>
    </location>
</feature>
<comment type="similarity">
    <text evidence="2">Belongs to the krueppel C2H2-type zinc-finger protein family.</text>
</comment>
<dbReference type="Proteomes" id="UP001549921">
    <property type="component" value="Unassembled WGS sequence"/>
</dbReference>
<evidence type="ECO:0000259" key="14">
    <source>
        <dbReference type="PROSITE" id="PS51915"/>
    </source>
</evidence>
<evidence type="ECO:0000256" key="6">
    <source>
        <dbReference type="ARBA" id="ARBA00022833"/>
    </source>
</evidence>
<organism evidence="15 16">
    <name type="scientific">Loxostege sticticalis</name>
    <name type="common">Beet webworm moth</name>
    <dbReference type="NCBI Taxonomy" id="481309"/>
    <lineage>
        <taxon>Eukaryota</taxon>
        <taxon>Metazoa</taxon>
        <taxon>Ecdysozoa</taxon>
        <taxon>Arthropoda</taxon>
        <taxon>Hexapoda</taxon>
        <taxon>Insecta</taxon>
        <taxon>Pterygota</taxon>
        <taxon>Neoptera</taxon>
        <taxon>Endopterygota</taxon>
        <taxon>Lepidoptera</taxon>
        <taxon>Glossata</taxon>
        <taxon>Ditrysia</taxon>
        <taxon>Pyraloidea</taxon>
        <taxon>Crambidae</taxon>
        <taxon>Pyraustinae</taxon>
        <taxon>Loxostege</taxon>
    </lineage>
</organism>
<evidence type="ECO:0000313" key="16">
    <source>
        <dbReference type="Proteomes" id="UP001549921"/>
    </source>
</evidence>
<comment type="subcellular location">
    <subcellularLocation>
        <location evidence="1">Nucleus</location>
    </subcellularLocation>
</comment>
<dbReference type="InterPro" id="IPR036236">
    <property type="entry name" value="Znf_C2H2_sf"/>
</dbReference>
<evidence type="ECO:0000256" key="1">
    <source>
        <dbReference type="ARBA" id="ARBA00004123"/>
    </source>
</evidence>
<dbReference type="PROSITE" id="PS50157">
    <property type="entry name" value="ZINC_FINGER_C2H2_2"/>
    <property type="match status" value="10"/>
</dbReference>
<proteinExistence type="inferred from homology"/>
<feature type="domain" description="C2H2-type" evidence="13">
    <location>
        <begin position="423"/>
        <end position="450"/>
    </location>
</feature>
<feature type="binding site" evidence="11">
    <location>
        <position position="62"/>
    </location>
    <ligand>
        <name>Zn(2+)</name>
        <dbReference type="ChEBI" id="CHEBI:29105"/>
    </ligand>
</feature>
<keyword evidence="4" id="KW-0677">Repeat</keyword>
<keyword evidence="7" id="KW-0805">Transcription regulation</keyword>
<evidence type="ECO:0000259" key="13">
    <source>
        <dbReference type="PROSITE" id="PS50157"/>
    </source>
</evidence>
<feature type="compositionally biased region" description="Basic and acidic residues" evidence="12">
    <location>
        <begin position="605"/>
        <end position="618"/>
    </location>
</feature>
<dbReference type="EMBL" id="JBEDNZ010000030">
    <property type="protein sequence ID" value="KAL0809113.1"/>
    <property type="molecule type" value="Genomic_DNA"/>
</dbReference>
<feature type="domain" description="C2H2-type" evidence="13">
    <location>
        <begin position="513"/>
        <end position="541"/>
    </location>
</feature>
<evidence type="ECO:0000256" key="11">
    <source>
        <dbReference type="PROSITE-ProRule" id="PRU01263"/>
    </source>
</evidence>
<evidence type="ECO:0000256" key="4">
    <source>
        <dbReference type="ARBA" id="ARBA00022737"/>
    </source>
</evidence>
<dbReference type="PANTHER" id="PTHR24399">
    <property type="entry name" value="ZINC FINGER AND BTB DOMAIN-CONTAINING"/>
    <property type="match status" value="1"/>
</dbReference>
<evidence type="ECO:0000256" key="2">
    <source>
        <dbReference type="ARBA" id="ARBA00006991"/>
    </source>
</evidence>
<protein>
    <submittedName>
        <fullName evidence="15">Uncharacterized protein</fullName>
    </submittedName>
</protein>
<gene>
    <name evidence="15" type="ORF">ABMA28_012737</name>
</gene>
<dbReference type="FunFam" id="3.30.160.60:FF:001049">
    <property type="entry name" value="zinc finger protein 319"/>
    <property type="match status" value="1"/>
</dbReference>
<feature type="domain" description="C2H2-type" evidence="13">
    <location>
        <begin position="395"/>
        <end position="422"/>
    </location>
</feature>
<dbReference type="InterPro" id="IPR012934">
    <property type="entry name" value="Znf_AD"/>
</dbReference>
<dbReference type="SMART" id="SM00355">
    <property type="entry name" value="ZnF_C2H2"/>
    <property type="match status" value="11"/>
</dbReference>
<evidence type="ECO:0000313" key="15">
    <source>
        <dbReference type="EMBL" id="KAL0809113.1"/>
    </source>
</evidence>
<evidence type="ECO:0000256" key="5">
    <source>
        <dbReference type="ARBA" id="ARBA00022771"/>
    </source>
</evidence>
<keyword evidence="3 11" id="KW-0479">Metal-binding</keyword>
<keyword evidence="5 10" id="KW-0863">Zinc-finger</keyword>
<evidence type="ECO:0000256" key="7">
    <source>
        <dbReference type="ARBA" id="ARBA00023015"/>
    </source>
</evidence>
<dbReference type="Pfam" id="PF13894">
    <property type="entry name" value="zf-C2H2_4"/>
    <property type="match status" value="1"/>
</dbReference>
<feature type="domain" description="C2H2-type" evidence="13">
    <location>
        <begin position="337"/>
        <end position="365"/>
    </location>
</feature>
<dbReference type="Pfam" id="PF07776">
    <property type="entry name" value="zf-AD"/>
    <property type="match status" value="1"/>
</dbReference>
<dbReference type="GO" id="GO:0008270">
    <property type="term" value="F:zinc ion binding"/>
    <property type="evidence" value="ECO:0007669"/>
    <property type="project" value="UniProtKB-UniRule"/>
</dbReference>
<feature type="binding site" evidence="11">
    <location>
        <position position="26"/>
    </location>
    <ligand>
        <name>Zn(2+)</name>
        <dbReference type="ChEBI" id="CHEBI:29105"/>
    </ligand>
</feature>
<comment type="caution">
    <text evidence="15">The sequence shown here is derived from an EMBL/GenBank/DDBJ whole genome shotgun (WGS) entry which is preliminary data.</text>
</comment>
<evidence type="ECO:0000256" key="8">
    <source>
        <dbReference type="ARBA" id="ARBA00023163"/>
    </source>
</evidence>
<dbReference type="GO" id="GO:0006355">
    <property type="term" value="P:regulation of DNA-templated transcription"/>
    <property type="evidence" value="ECO:0007669"/>
    <property type="project" value="UniProtKB-ARBA"/>
</dbReference>
<feature type="domain" description="ZAD" evidence="14">
    <location>
        <begin position="21"/>
        <end position="89"/>
    </location>
</feature>
<keyword evidence="9" id="KW-0539">Nucleus</keyword>
<dbReference type="PROSITE" id="PS00028">
    <property type="entry name" value="ZINC_FINGER_C2H2_1"/>
    <property type="match status" value="8"/>
</dbReference>
<feature type="domain" description="C2H2-type" evidence="13">
    <location>
        <begin position="367"/>
        <end position="395"/>
    </location>
</feature>
<feature type="domain" description="C2H2-type" evidence="13">
    <location>
        <begin position="484"/>
        <end position="512"/>
    </location>
</feature>
<feature type="binding site" evidence="11">
    <location>
        <position position="23"/>
    </location>
    <ligand>
        <name>Zn(2+)</name>
        <dbReference type="ChEBI" id="CHEBI:29105"/>
    </ligand>
</feature>